<dbReference type="GO" id="GO:0016757">
    <property type="term" value="F:glycosyltransferase activity"/>
    <property type="evidence" value="ECO:0007669"/>
    <property type="project" value="InterPro"/>
</dbReference>
<dbReference type="RefSeq" id="WP_074909250.1">
    <property type="nucleotide sequence ID" value="NZ_FOUM01000006.1"/>
</dbReference>
<feature type="domain" description="Glycosyl transferase family 1" evidence="1">
    <location>
        <begin position="169"/>
        <end position="329"/>
    </location>
</feature>
<dbReference type="AlphaFoldDB" id="A0A1I4RSB4"/>
<dbReference type="SUPFAM" id="SSF53756">
    <property type="entry name" value="UDP-Glycosyltransferase/glycogen phosphorylase"/>
    <property type="match status" value="1"/>
</dbReference>
<dbReference type="PANTHER" id="PTHR12526">
    <property type="entry name" value="GLYCOSYLTRANSFERASE"/>
    <property type="match status" value="1"/>
</dbReference>
<dbReference type="PANTHER" id="PTHR12526:SF630">
    <property type="entry name" value="GLYCOSYLTRANSFERASE"/>
    <property type="match status" value="1"/>
</dbReference>
<gene>
    <name evidence="2" type="ORF">SAMN05216250_106143</name>
</gene>
<dbReference type="InterPro" id="IPR001296">
    <property type="entry name" value="Glyco_trans_1"/>
</dbReference>
<dbReference type="EMBL" id="FOUM01000006">
    <property type="protein sequence ID" value="SFM55086.1"/>
    <property type="molecule type" value="Genomic_DNA"/>
</dbReference>
<evidence type="ECO:0000259" key="1">
    <source>
        <dbReference type="Pfam" id="PF00534"/>
    </source>
</evidence>
<organism evidence="2 3">
    <name type="scientific">Bacteroides xylanisolvens</name>
    <dbReference type="NCBI Taxonomy" id="371601"/>
    <lineage>
        <taxon>Bacteria</taxon>
        <taxon>Pseudomonadati</taxon>
        <taxon>Bacteroidota</taxon>
        <taxon>Bacteroidia</taxon>
        <taxon>Bacteroidales</taxon>
        <taxon>Bacteroidaceae</taxon>
        <taxon>Bacteroides</taxon>
    </lineage>
</organism>
<protein>
    <submittedName>
        <fullName evidence="2">Glycosyltransferase involved in cell wall bisynthesis</fullName>
    </submittedName>
</protein>
<name>A0A1I4RSB4_9BACE</name>
<evidence type="ECO:0000313" key="3">
    <source>
        <dbReference type="Proteomes" id="UP000183766"/>
    </source>
</evidence>
<dbReference type="Pfam" id="PF00534">
    <property type="entry name" value="Glycos_transf_1"/>
    <property type="match status" value="1"/>
</dbReference>
<dbReference type="Gene3D" id="3.40.50.2000">
    <property type="entry name" value="Glycogen Phosphorylase B"/>
    <property type="match status" value="2"/>
</dbReference>
<evidence type="ECO:0000313" key="2">
    <source>
        <dbReference type="EMBL" id="SFM55086.1"/>
    </source>
</evidence>
<keyword evidence="2" id="KW-0808">Transferase</keyword>
<accession>A0A1I4RSB4</accession>
<proteinExistence type="predicted"/>
<sequence length="350" mass="40015">MKIAILIPTIKPGGAEKQAALLAATLSEENEVHFVSLWGKKNLSVIVQKFLEDAHVQIHYLSGKSFGKWKEYYQLLKQQKIEIAFNYLTTCDVTGAMVEKLAGVKTVFNGIRNSRLAPVKTVLEWFAHNFFADYTIYNCQSGAKHFENLGFCKKKTIVIPNCFPNISKPIERTDKDIKTIITVGRFEPQKDYLTAIKTIADLRKTRQDFVFTIIGHGHIETQVRDWVEEYGLTNYTQILIAPDNVQEILKSADIYLSTSLFEGTSNSIMEAMNWSIPVVATNVGDNNQLIKDSWNGYLISIGDYKRLSEHLLKLLHDDKLRIEMGIRGNERLHNYSVERFVENYSKVLEK</sequence>
<dbReference type="Proteomes" id="UP000183766">
    <property type="component" value="Unassembled WGS sequence"/>
</dbReference>
<reference evidence="2 3" key="1">
    <citation type="submission" date="2016-10" db="EMBL/GenBank/DDBJ databases">
        <authorList>
            <person name="de Groot N.N."/>
        </authorList>
    </citation>
    <scope>NUCLEOTIDE SEQUENCE [LARGE SCALE GENOMIC DNA]</scope>
    <source>
        <strain evidence="2 3">NLAE-zl-C202</strain>
    </source>
</reference>